<name>A0ABT4JT76_9GAMM</name>
<dbReference type="RefSeq" id="WP_269124523.1">
    <property type="nucleotide sequence ID" value="NZ_JAPUBN010000013.1"/>
</dbReference>
<reference evidence="5" key="1">
    <citation type="submission" date="2022-12" db="EMBL/GenBank/DDBJ databases">
        <title>Marinomonas 15G1-11 sp. nov, isolated from marine algae.</title>
        <authorList>
            <person name="Butt M."/>
            <person name="Choi D.G."/>
            <person name="Kim J.M."/>
            <person name="Lee J.K."/>
            <person name="Baek J.H."/>
            <person name="Jeon C.O."/>
        </authorList>
    </citation>
    <scope>NUCLEOTIDE SEQUENCE</scope>
    <source>
        <strain evidence="5">15G1-11</strain>
    </source>
</reference>
<evidence type="ECO:0000259" key="4">
    <source>
        <dbReference type="PROSITE" id="PS01124"/>
    </source>
</evidence>
<dbReference type="InterPro" id="IPR009057">
    <property type="entry name" value="Homeodomain-like_sf"/>
</dbReference>
<sequence>MNYWRRTPNNVHLSKFIDCYWFLEKEVGDLSHNYPKLNPDPTTHLIIASANHPYQYDQGTLSQRGYGSHWIFPHRHTFTMDHSSPFQIIGIKFRTGALYSLEKSFSETLGFALEKIQTVYLNELMGLDKWTINELLRESITYSENVCTKLDDLFEPCIGHVREDKHSELVRQILPLLSCTSIADIGAKLHRSQRTVERSFLRVTELTLKQCQSMIRLENMLNYLYQRKSEEIDWGDLAAQFEFSDQPHLIRHLKSTIGKTPGEYLLQRDLTIDIYGDFEVS</sequence>
<evidence type="ECO:0000256" key="2">
    <source>
        <dbReference type="ARBA" id="ARBA00023125"/>
    </source>
</evidence>
<comment type="caution">
    <text evidence="5">The sequence shown here is derived from an EMBL/GenBank/DDBJ whole genome shotgun (WGS) entry which is preliminary data.</text>
</comment>
<dbReference type="SMART" id="SM00342">
    <property type="entry name" value="HTH_ARAC"/>
    <property type="match status" value="1"/>
</dbReference>
<dbReference type="Pfam" id="PF20240">
    <property type="entry name" value="DUF6597"/>
    <property type="match status" value="1"/>
</dbReference>
<keyword evidence="1" id="KW-0805">Transcription regulation</keyword>
<dbReference type="PROSITE" id="PS01124">
    <property type="entry name" value="HTH_ARAC_FAMILY_2"/>
    <property type="match status" value="1"/>
</dbReference>
<evidence type="ECO:0000313" key="5">
    <source>
        <dbReference type="EMBL" id="MCZ2721611.1"/>
    </source>
</evidence>
<organism evidence="5 6">
    <name type="scientific">Marinomonas phaeophyticola</name>
    <dbReference type="NCBI Taxonomy" id="3004091"/>
    <lineage>
        <taxon>Bacteria</taxon>
        <taxon>Pseudomonadati</taxon>
        <taxon>Pseudomonadota</taxon>
        <taxon>Gammaproteobacteria</taxon>
        <taxon>Oceanospirillales</taxon>
        <taxon>Oceanospirillaceae</taxon>
        <taxon>Marinomonas</taxon>
    </lineage>
</organism>
<evidence type="ECO:0000313" key="6">
    <source>
        <dbReference type="Proteomes" id="UP001149719"/>
    </source>
</evidence>
<dbReference type="PANTHER" id="PTHR46796">
    <property type="entry name" value="HTH-TYPE TRANSCRIPTIONAL ACTIVATOR RHAS-RELATED"/>
    <property type="match status" value="1"/>
</dbReference>
<gene>
    <name evidence="5" type="ORF">O1D97_08070</name>
</gene>
<dbReference type="InterPro" id="IPR018060">
    <property type="entry name" value="HTH_AraC"/>
</dbReference>
<dbReference type="Pfam" id="PF12833">
    <property type="entry name" value="HTH_18"/>
    <property type="match status" value="1"/>
</dbReference>
<proteinExistence type="predicted"/>
<protein>
    <submittedName>
        <fullName evidence="5">AraC family transcriptional regulator</fullName>
    </submittedName>
</protein>
<keyword evidence="2" id="KW-0238">DNA-binding</keyword>
<dbReference type="Proteomes" id="UP001149719">
    <property type="component" value="Unassembled WGS sequence"/>
</dbReference>
<dbReference type="PANTHER" id="PTHR46796:SF13">
    <property type="entry name" value="HTH-TYPE TRANSCRIPTIONAL ACTIVATOR RHAS"/>
    <property type="match status" value="1"/>
</dbReference>
<dbReference type="InterPro" id="IPR046532">
    <property type="entry name" value="DUF6597"/>
</dbReference>
<dbReference type="Gene3D" id="1.10.10.60">
    <property type="entry name" value="Homeodomain-like"/>
    <property type="match status" value="1"/>
</dbReference>
<dbReference type="InterPro" id="IPR050204">
    <property type="entry name" value="AraC_XylS_family_regulators"/>
</dbReference>
<dbReference type="EMBL" id="JAPUBN010000013">
    <property type="protein sequence ID" value="MCZ2721611.1"/>
    <property type="molecule type" value="Genomic_DNA"/>
</dbReference>
<evidence type="ECO:0000256" key="1">
    <source>
        <dbReference type="ARBA" id="ARBA00023015"/>
    </source>
</evidence>
<keyword evidence="3" id="KW-0804">Transcription</keyword>
<keyword evidence="6" id="KW-1185">Reference proteome</keyword>
<evidence type="ECO:0000256" key="3">
    <source>
        <dbReference type="ARBA" id="ARBA00023163"/>
    </source>
</evidence>
<feature type="domain" description="HTH araC/xylS-type" evidence="4">
    <location>
        <begin position="164"/>
        <end position="267"/>
    </location>
</feature>
<accession>A0ABT4JT76</accession>
<dbReference type="SUPFAM" id="SSF46689">
    <property type="entry name" value="Homeodomain-like"/>
    <property type="match status" value="1"/>
</dbReference>